<evidence type="ECO:0000313" key="2">
    <source>
        <dbReference type="Proteomes" id="UP001209878"/>
    </source>
</evidence>
<dbReference type="Proteomes" id="UP001209878">
    <property type="component" value="Unassembled WGS sequence"/>
</dbReference>
<reference evidence="1" key="1">
    <citation type="journal article" date="2023" name="Mol. Biol. Evol.">
        <title>Third-Generation Sequencing Reveals the Adaptive Role of the Epigenome in Three Deep-Sea Polychaetes.</title>
        <authorList>
            <person name="Perez M."/>
            <person name="Aroh O."/>
            <person name="Sun Y."/>
            <person name="Lan Y."/>
            <person name="Juniper S.K."/>
            <person name="Young C.R."/>
            <person name="Angers B."/>
            <person name="Qian P.Y."/>
        </authorList>
    </citation>
    <scope>NUCLEOTIDE SEQUENCE</scope>
    <source>
        <strain evidence="1">R07B-5</strain>
    </source>
</reference>
<evidence type="ECO:0000313" key="1">
    <source>
        <dbReference type="EMBL" id="KAK2146297.1"/>
    </source>
</evidence>
<proteinExistence type="predicted"/>
<organism evidence="1 2">
    <name type="scientific">Ridgeia piscesae</name>
    <name type="common">Tubeworm</name>
    <dbReference type="NCBI Taxonomy" id="27915"/>
    <lineage>
        <taxon>Eukaryota</taxon>
        <taxon>Metazoa</taxon>
        <taxon>Spiralia</taxon>
        <taxon>Lophotrochozoa</taxon>
        <taxon>Annelida</taxon>
        <taxon>Polychaeta</taxon>
        <taxon>Sedentaria</taxon>
        <taxon>Canalipalpata</taxon>
        <taxon>Sabellida</taxon>
        <taxon>Siboglinidae</taxon>
        <taxon>Ridgeia</taxon>
    </lineage>
</organism>
<accession>A0AAD9J524</accession>
<sequence length="111" mass="13056">MKPHNNTLKSQPTVRVYNDINLTGRFKLNIEEHQINCKQKTYSQYTCKRLHSNELPLYIRKSEDNNCSKFITKNQLTVTKYKKQTIGMKIPQYNTAHNCLKSSFSLKKNTT</sequence>
<dbReference type="AlphaFoldDB" id="A0AAD9J524"/>
<comment type="caution">
    <text evidence="1">The sequence shown here is derived from an EMBL/GenBank/DDBJ whole genome shotgun (WGS) entry which is preliminary data.</text>
</comment>
<gene>
    <name evidence="1" type="ORF">NP493_3692g00002</name>
</gene>
<dbReference type="EMBL" id="JAODUO010003701">
    <property type="protein sequence ID" value="KAK2146297.1"/>
    <property type="molecule type" value="Genomic_DNA"/>
</dbReference>
<keyword evidence="2" id="KW-1185">Reference proteome</keyword>
<name>A0AAD9J524_RIDPI</name>
<protein>
    <submittedName>
        <fullName evidence="1">Uncharacterized protein</fullName>
    </submittedName>
</protein>